<feature type="transmembrane region" description="Helical" evidence="1">
    <location>
        <begin position="64"/>
        <end position="86"/>
    </location>
</feature>
<dbReference type="Proteomes" id="UP000016934">
    <property type="component" value="Unassembled WGS sequence"/>
</dbReference>
<dbReference type="HOGENOM" id="CLU_2170854_0_0_1"/>
<dbReference type="RefSeq" id="XP_007704323.1">
    <property type="nucleotide sequence ID" value="XM_007706133.1"/>
</dbReference>
<organism evidence="2 3">
    <name type="scientific">Cochliobolus sativus (strain ND90Pr / ATCC 201652)</name>
    <name type="common">Common root rot and spot blotch fungus</name>
    <name type="synonym">Bipolaris sorokiniana</name>
    <dbReference type="NCBI Taxonomy" id="665912"/>
    <lineage>
        <taxon>Eukaryota</taxon>
        <taxon>Fungi</taxon>
        <taxon>Dikarya</taxon>
        <taxon>Ascomycota</taxon>
        <taxon>Pezizomycotina</taxon>
        <taxon>Dothideomycetes</taxon>
        <taxon>Pleosporomycetidae</taxon>
        <taxon>Pleosporales</taxon>
        <taxon>Pleosporineae</taxon>
        <taxon>Pleosporaceae</taxon>
        <taxon>Bipolaris</taxon>
    </lineage>
</organism>
<gene>
    <name evidence="2" type="ORF">COCSADRAFT_248633</name>
</gene>
<proteinExistence type="predicted"/>
<protein>
    <submittedName>
        <fullName evidence="2">Uncharacterized protein</fullName>
    </submittedName>
</protein>
<keyword evidence="1" id="KW-1133">Transmembrane helix</keyword>
<dbReference type="GeneID" id="19135165"/>
<keyword evidence="1" id="KW-0812">Transmembrane</keyword>
<dbReference type="EMBL" id="KB445651">
    <property type="protein sequence ID" value="EMD60101.1"/>
    <property type="molecule type" value="Genomic_DNA"/>
</dbReference>
<reference evidence="2 3" key="1">
    <citation type="journal article" date="2012" name="PLoS Pathog.">
        <title>Diverse lifestyles and strategies of plant pathogenesis encoded in the genomes of eighteen Dothideomycetes fungi.</title>
        <authorList>
            <person name="Ohm R.A."/>
            <person name="Feau N."/>
            <person name="Henrissat B."/>
            <person name="Schoch C.L."/>
            <person name="Horwitz B.A."/>
            <person name="Barry K.W."/>
            <person name="Condon B.J."/>
            <person name="Copeland A.C."/>
            <person name="Dhillon B."/>
            <person name="Glaser F."/>
            <person name="Hesse C.N."/>
            <person name="Kosti I."/>
            <person name="LaButti K."/>
            <person name="Lindquist E.A."/>
            <person name="Lucas S."/>
            <person name="Salamov A.A."/>
            <person name="Bradshaw R.E."/>
            <person name="Ciuffetti L."/>
            <person name="Hamelin R.C."/>
            <person name="Kema G.H.J."/>
            <person name="Lawrence C."/>
            <person name="Scott J.A."/>
            <person name="Spatafora J.W."/>
            <person name="Turgeon B.G."/>
            <person name="de Wit P.J.G.M."/>
            <person name="Zhong S."/>
            <person name="Goodwin S.B."/>
            <person name="Grigoriev I.V."/>
        </authorList>
    </citation>
    <scope>NUCLEOTIDE SEQUENCE [LARGE SCALE GENOMIC DNA]</scope>
    <source>
        <strain evidence="3">ND90Pr / ATCC 201652</strain>
    </source>
</reference>
<evidence type="ECO:0000256" key="1">
    <source>
        <dbReference type="SAM" id="Phobius"/>
    </source>
</evidence>
<name>M2SSR5_COCSN</name>
<dbReference type="KEGG" id="bsc:COCSADRAFT_248633"/>
<dbReference type="AlphaFoldDB" id="M2SSR5"/>
<accession>M2SSR5</accession>
<sequence length="110" mass="12472">MLHLCFLTLPRRLSAKCIAIQGHGGTRSHACLRRQLPFALLASAIPLLWPTADHFRKYCSASFYTVLVYAVPIFSICFLTTFYYAVYVENLYSFRTSNLANLCRLATGSR</sequence>
<keyword evidence="1" id="KW-0472">Membrane</keyword>
<evidence type="ECO:0000313" key="2">
    <source>
        <dbReference type="EMBL" id="EMD60101.1"/>
    </source>
</evidence>
<reference evidence="3" key="2">
    <citation type="journal article" date="2013" name="PLoS Genet.">
        <title>Comparative genome structure, secondary metabolite, and effector coding capacity across Cochliobolus pathogens.</title>
        <authorList>
            <person name="Condon B.J."/>
            <person name="Leng Y."/>
            <person name="Wu D."/>
            <person name="Bushley K.E."/>
            <person name="Ohm R.A."/>
            <person name="Otillar R."/>
            <person name="Martin J."/>
            <person name="Schackwitz W."/>
            <person name="Grimwood J."/>
            <person name="MohdZainudin N."/>
            <person name="Xue C."/>
            <person name="Wang R."/>
            <person name="Manning V.A."/>
            <person name="Dhillon B."/>
            <person name="Tu Z.J."/>
            <person name="Steffenson B.J."/>
            <person name="Salamov A."/>
            <person name="Sun H."/>
            <person name="Lowry S."/>
            <person name="LaButti K."/>
            <person name="Han J."/>
            <person name="Copeland A."/>
            <person name="Lindquist E."/>
            <person name="Barry K."/>
            <person name="Schmutz J."/>
            <person name="Baker S.E."/>
            <person name="Ciuffetti L.M."/>
            <person name="Grigoriev I.V."/>
            <person name="Zhong S."/>
            <person name="Turgeon B.G."/>
        </authorList>
    </citation>
    <scope>NUCLEOTIDE SEQUENCE [LARGE SCALE GENOMIC DNA]</scope>
    <source>
        <strain evidence="3">ND90Pr / ATCC 201652</strain>
    </source>
</reference>
<evidence type="ECO:0000313" key="3">
    <source>
        <dbReference type="Proteomes" id="UP000016934"/>
    </source>
</evidence>
<keyword evidence="3" id="KW-1185">Reference proteome</keyword>